<organism evidence="1 2">
    <name type="scientific">Aspergillus tanneri</name>
    <dbReference type="NCBI Taxonomy" id="1220188"/>
    <lineage>
        <taxon>Eukaryota</taxon>
        <taxon>Fungi</taxon>
        <taxon>Dikarya</taxon>
        <taxon>Ascomycota</taxon>
        <taxon>Pezizomycotina</taxon>
        <taxon>Eurotiomycetes</taxon>
        <taxon>Eurotiomycetidae</taxon>
        <taxon>Eurotiales</taxon>
        <taxon>Aspergillaceae</taxon>
        <taxon>Aspergillus</taxon>
        <taxon>Aspergillus subgen. Circumdati</taxon>
    </lineage>
</organism>
<dbReference type="Proteomes" id="UP000308092">
    <property type="component" value="Unassembled WGS sequence"/>
</dbReference>
<evidence type="ECO:0000313" key="2">
    <source>
        <dbReference type="Proteomes" id="UP000308092"/>
    </source>
</evidence>
<evidence type="ECO:0000313" key="1">
    <source>
        <dbReference type="EMBL" id="THC91686.1"/>
    </source>
</evidence>
<dbReference type="EMBL" id="SOSA01000393">
    <property type="protein sequence ID" value="THC91686.1"/>
    <property type="molecule type" value="Genomic_DNA"/>
</dbReference>
<accession>A0A4S3J9H0</accession>
<gene>
    <name evidence="1" type="ORF">EYZ11_008857</name>
</gene>
<keyword evidence="2" id="KW-1185">Reference proteome</keyword>
<sequence>MATTEFVGFDGPV</sequence>
<dbReference type="VEuPathDB" id="FungiDB:EYZ11_008857"/>
<comment type="caution">
    <text evidence="1">The sequence shown here is derived from an EMBL/GenBank/DDBJ whole genome shotgun (WGS) entry which is preliminary data.</text>
</comment>
<reference evidence="1 2" key="1">
    <citation type="submission" date="2019-03" db="EMBL/GenBank/DDBJ databases">
        <title>The genome sequence of a newly discovered highly antifungal drug resistant Aspergillus species, Aspergillus tanneri NIH 1004.</title>
        <authorList>
            <person name="Mounaud S."/>
            <person name="Singh I."/>
            <person name="Joardar V."/>
            <person name="Pakala S."/>
            <person name="Pakala S."/>
            <person name="Venepally P."/>
            <person name="Hoover J."/>
            <person name="Nierman W."/>
            <person name="Chung J."/>
            <person name="Losada L."/>
        </authorList>
    </citation>
    <scope>NUCLEOTIDE SEQUENCE [LARGE SCALE GENOMIC DNA]</scope>
    <source>
        <strain evidence="1 2">NIH1004</strain>
    </source>
</reference>
<name>A0A4S3J9H0_9EURO</name>
<protein>
    <submittedName>
        <fullName evidence="1">Uncharacterized protein</fullName>
    </submittedName>
</protein>
<proteinExistence type="predicted"/>